<organism evidence="3 4">
    <name type="scientific">Chitinimonas taiwanensis DSM 18899</name>
    <dbReference type="NCBI Taxonomy" id="1121279"/>
    <lineage>
        <taxon>Bacteria</taxon>
        <taxon>Pseudomonadati</taxon>
        <taxon>Pseudomonadota</taxon>
        <taxon>Betaproteobacteria</taxon>
        <taxon>Neisseriales</taxon>
        <taxon>Chitinibacteraceae</taxon>
        <taxon>Chitinimonas</taxon>
    </lineage>
</organism>
<accession>A0A1K2HA58</accession>
<feature type="transmembrane region" description="Helical" evidence="1">
    <location>
        <begin position="365"/>
        <end position="383"/>
    </location>
</feature>
<feature type="transmembrane region" description="Helical" evidence="1">
    <location>
        <begin position="339"/>
        <end position="358"/>
    </location>
</feature>
<proteinExistence type="predicted"/>
<dbReference type="AlphaFoldDB" id="A0A1K2HA58"/>
<keyword evidence="4" id="KW-1185">Reference proteome</keyword>
<keyword evidence="1" id="KW-0812">Transmembrane</keyword>
<evidence type="ECO:0000256" key="1">
    <source>
        <dbReference type="SAM" id="Phobius"/>
    </source>
</evidence>
<feature type="transmembrane region" description="Helical" evidence="1">
    <location>
        <begin position="33"/>
        <end position="52"/>
    </location>
</feature>
<keyword evidence="1" id="KW-0472">Membrane</keyword>
<reference evidence="3 4" key="1">
    <citation type="submission" date="2016-11" db="EMBL/GenBank/DDBJ databases">
        <authorList>
            <person name="Jaros S."/>
            <person name="Januszkiewicz K."/>
            <person name="Wedrychowicz H."/>
        </authorList>
    </citation>
    <scope>NUCLEOTIDE SEQUENCE [LARGE SCALE GENOMIC DNA]</scope>
    <source>
        <strain evidence="3 4">DSM 18899</strain>
    </source>
</reference>
<evidence type="ECO:0000313" key="3">
    <source>
        <dbReference type="EMBL" id="SFZ73694.1"/>
    </source>
</evidence>
<sequence length="569" mass="63268">MSFARWQLQVSDRFAALYGRLGNWLARRLRHHFYLVLALIISVFAVVDAFYLHKLFDLRQTSFDTLVRHRLLTTPPDPDIVILDIDEASLAQLAPELGRWPWPRQVLGDVLGQIQAQQPRALVFDILFSEPDVYNPDSDAAFDAFLKDCRQCYLPWVRLNASQDGQSDLRAAQVPGAVRVGPGEATVAGILPYFPAGLAAGRLGFNSTTPDPDGIIRKYGVHETLGGVRLASLPARVLQDSGLKLANLPENVLLNWRGKPFSYRYISFADLYRDSLSETPTRPRDELRDKIVIIGSTAPSLFDIKASPVADQFPGVEIVATAIDNLKHDDYLRVPPLRWLYLLLALGLVWATAWSFYRHAAPEKLARWFGLSQVFLLALSYASLNLSHYYINLLGPVSFSIAYFTLAKLYAFATRHALEDNAWTQSLALPDTAPRRAELAWLQLVDERGAPMSEALLDKLCASLPKPIQAAAMSLAGSQYSSWRMLEGGLLFSHLAHPDAKPLLDADTLRSQAEAWIAATGLQRYRLCACSVQQAMLNAELPARAVWQGLLAQAFAQPVQPPTEAEARV</sequence>
<dbReference type="InterPro" id="IPR007890">
    <property type="entry name" value="CHASE2"/>
</dbReference>
<dbReference type="STRING" id="1121279.SAMN02745887_00948"/>
<dbReference type="SMART" id="SM01080">
    <property type="entry name" value="CHASE2"/>
    <property type="match status" value="1"/>
</dbReference>
<keyword evidence="1" id="KW-1133">Transmembrane helix</keyword>
<protein>
    <submittedName>
        <fullName evidence="3">Sensor domain CHASE2-containing protein</fullName>
    </submittedName>
</protein>
<dbReference type="OrthoDB" id="9802500at2"/>
<dbReference type="Pfam" id="PF05226">
    <property type="entry name" value="CHASE2"/>
    <property type="match status" value="1"/>
</dbReference>
<dbReference type="Proteomes" id="UP000186513">
    <property type="component" value="Unassembled WGS sequence"/>
</dbReference>
<gene>
    <name evidence="3" type="ORF">SAMN02745887_00948</name>
</gene>
<dbReference type="RefSeq" id="WP_084658186.1">
    <property type="nucleotide sequence ID" value="NZ_FPKR01000003.1"/>
</dbReference>
<name>A0A1K2HA58_9NEIS</name>
<evidence type="ECO:0000313" key="4">
    <source>
        <dbReference type="Proteomes" id="UP000186513"/>
    </source>
</evidence>
<evidence type="ECO:0000259" key="2">
    <source>
        <dbReference type="SMART" id="SM01080"/>
    </source>
</evidence>
<feature type="domain" description="CHASE2" evidence="2">
    <location>
        <begin position="55"/>
        <end position="356"/>
    </location>
</feature>
<dbReference type="EMBL" id="FPKR01000003">
    <property type="protein sequence ID" value="SFZ73694.1"/>
    <property type="molecule type" value="Genomic_DNA"/>
</dbReference>